<dbReference type="Proteomes" id="UP000887578">
    <property type="component" value="Unplaced"/>
</dbReference>
<reference evidence="6" key="1">
    <citation type="submission" date="2022-11" db="UniProtKB">
        <authorList>
            <consortium name="WormBaseParasite"/>
        </authorList>
    </citation>
    <scope>IDENTIFICATION</scope>
</reference>
<dbReference type="GO" id="GO:0016567">
    <property type="term" value="P:protein ubiquitination"/>
    <property type="evidence" value="ECO:0007669"/>
    <property type="project" value="TreeGrafter"/>
</dbReference>
<dbReference type="GO" id="GO:0090734">
    <property type="term" value="C:site of DNA damage"/>
    <property type="evidence" value="ECO:0007669"/>
    <property type="project" value="TreeGrafter"/>
</dbReference>
<protein>
    <submittedName>
        <fullName evidence="6">RING-type domain-containing protein</fullName>
    </submittedName>
</protein>
<keyword evidence="5" id="KW-1185">Reference proteome</keyword>
<name>A0A914Q0L5_9BILA</name>
<dbReference type="InterPro" id="IPR013083">
    <property type="entry name" value="Znf_RING/FYVE/PHD"/>
</dbReference>
<keyword evidence="2" id="KW-0862">Zinc</keyword>
<evidence type="ECO:0000256" key="2">
    <source>
        <dbReference type="ARBA" id="ARBA00022833"/>
    </source>
</evidence>
<dbReference type="InterPro" id="IPR052639">
    <property type="entry name" value="TRAIP_ubiq-protein_ligase"/>
</dbReference>
<dbReference type="InterPro" id="IPR001841">
    <property type="entry name" value="Znf_RING"/>
</dbReference>
<dbReference type="SMART" id="SM00184">
    <property type="entry name" value="RING"/>
    <property type="match status" value="1"/>
</dbReference>
<dbReference type="GO" id="GO:0005634">
    <property type="term" value="C:nucleus"/>
    <property type="evidence" value="ECO:0007669"/>
    <property type="project" value="TreeGrafter"/>
</dbReference>
<dbReference type="GO" id="GO:0008270">
    <property type="term" value="F:zinc ion binding"/>
    <property type="evidence" value="ECO:0007669"/>
    <property type="project" value="UniProtKB-KW"/>
</dbReference>
<evidence type="ECO:0000313" key="6">
    <source>
        <dbReference type="WBParaSite" id="PDA_v2.g24238.t1"/>
    </source>
</evidence>
<dbReference type="PANTHER" id="PTHR46569">
    <property type="entry name" value="E3 UBIQUITIN-PROTEIN LIGASE TRAIP"/>
    <property type="match status" value="1"/>
</dbReference>
<dbReference type="WBParaSite" id="PDA_v2.g24238.t1">
    <property type="protein sequence ID" value="PDA_v2.g24238.t1"/>
    <property type="gene ID" value="PDA_v2.g24238"/>
</dbReference>
<keyword evidence="1 3" id="KW-0863">Zinc-finger</keyword>
<organism evidence="5 6">
    <name type="scientific">Panagrolaimus davidi</name>
    <dbReference type="NCBI Taxonomy" id="227884"/>
    <lineage>
        <taxon>Eukaryota</taxon>
        <taxon>Metazoa</taxon>
        <taxon>Ecdysozoa</taxon>
        <taxon>Nematoda</taxon>
        <taxon>Chromadorea</taxon>
        <taxon>Rhabditida</taxon>
        <taxon>Tylenchina</taxon>
        <taxon>Panagrolaimomorpha</taxon>
        <taxon>Panagrolaimoidea</taxon>
        <taxon>Panagrolaimidae</taxon>
        <taxon>Panagrolaimus</taxon>
    </lineage>
</organism>
<proteinExistence type="predicted"/>
<accession>A0A914Q0L5</accession>
<dbReference type="Gene3D" id="3.30.40.10">
    <property type="entry name" value="Zinc/RING finger domain, C3HC4 (zinc finger)"/>
    <property type="match status" value="1"/>
</dbReference>
<dbReference type="SUPFAM" id="SSF57850">
    <property type="entry name" value="RING/U-box"/>
    <property type="match status" value="1"/>
</dbReference>
<dbReference type="GO" id="GO:0061630">
    <property type="term" value="F:ubiquitin protein ligase activity"/>
    <property type="evidence" value="ECO:0007669"/>
    <property type="project" value="TreeGrafter"/>
</dbReference>
<evidence type="ECO:0000313" key="5">
    <source>
        <dbReference type="Proteomes" id="UP000887578"/>
    </source>
</evidence>
<keyword evidence="1 3" id="KW-0479">Metal-binding</keyword>
<dbReference type="Pfam" id="PF13639">
    <property type="entry name" value="zf-RING_2"/>
    <property type="match status" value="1"/>
</dbReference>
<feature type="domain" description="RING-type" evidence="4">
    <location>
        <begin position="11"/>
        <end position="52"/>
    </location>
</feature>
<dbReference type="PANTHER" id="PTHR46569:SF1">
    <property type="entry name" value="E3 UBIQUITIN-PROTEIN LIGASE RFWD3-RELATED"/>
    <property type="match status" value="1"/>
</dbReference>
<dbReference type="AlphaFoldDB" id="A0A914Q0L5"/>
<evidence type="ECO:0000256" key="1">
    <source>
        <dbReference type="ARBA" id="ARBA00022771"/>
    </source>
</evidence>
<dbReference type="GO" id="GO:0031297">
    <property type="term" value="P:replication fork processing"/>
    <property type="evidence" value="ECO:0007669"/>
    <property type="project" value="TreeGrafter"/>
</dbReference>
<dbReference type="PROSITE" id="PS50089">
    <property type="entry name" value="ZF_RING_2"/>
    <property type="match status" value="1"/>
</dbReference>
<sequence length="118" mass="13591">MSEKSPEIGQCSICLSKINISNIYAISKCGHTFHQKCIQQWISNSKNCPTCRTNAIQSDIIKLFIQESNVEIITPKKEETLPYIEREYDGCFLRITEECNCDVLTDMCINFKCLIKMK</sequence>
<evidence type="ECO:0000259" key="4">
    <source>
        <dbReference type="PROSITE" id="PS50089"/>
    </source>
</evidence>
<evidence type="ECO:0000256" key="3">
    <source>
        <dbReference type="PROSITE-ProRule" id="PRU00175"/>
    </source>
</evidence>